<dbReference type="EnsemblMetazoa" id="CapteT208540">
    <property type="protein sequence ID" value="CapteP208540"/>
    <property type="gene ID" value="CapteG208540"/>
</dbReference>
<dbReference type="InterPro" id="IPR041320">
    <property type="entry name" value="CxC1"/>
</dbReference>
<reference evidence="3" key="3">
    <citation type="submission" date="2015-06" db="UniProtKB">
        <authorList>
            <consortium name="EnsemblMetazoa"/>
        </authorList>
    </citation>
    <scope>IDENTIFICATION</scope>
</reference>
<reference evidence="2 4" key="2">
    <citation type="journal article" date="2013" name="Nature">
        <title>Insights into bilaterian evolution from three spiralian genomes.</title>
        <authorList>
            <person name="Simakov O."/>
            <person name="Marletaz F."/>
            <person name="Cho S.J."/>
            <person name="Edsinger-Gonzales E."/>
            <person name="Havlak P."/>
            <person name="Hellsten U."/>
            <person name="Kuo D.H."/>
            <person name="Larsson T."/>
            <person name="Lv J."/>
            <person name="Arendt D."/>
            <person name="Savage R."/>
            <person name="Osoegawa K."/>
            <person name="de Jong P."/>
            <person name="Grimwood J."/>
            <person name="Chapman J.A."/>
            <person name="Shapiro H."/>
            <person name="Aerts A."/>
            <person name="Otillar R.P."/>
            <person name="Terry A.Y."/>
            <person name="Boore J.L."/>
            <person name="Grigoriev I.V."/>
            <person name="Lindberg D.R."/>
            <person name="Seaver E.C."/>
            <person name="Weisblat D.A."/>
            <person name="Putnam N.H."/>
            <person name="Rokhsar D.S."/>
        </authorList>
    </citation>
    <scope>NUCLEOTIDE SEQUENCE</scope>
    <source>
        <strain evidence="2 4">I ESC-2004</strain>
    </source>
</reference>
<dbReference type="EMBL" id="KB300337">
    <property type="protein sequence ID" value="ELU06874.1"/>
    <property type="molecule type" value="Genomic_DNA"/>
</dbReference>
<evidence type="ECO:0000313" key="2">
    <source>
        <dbReference type="EMBL" id="ELU06874.1"/>
    </source>
</evidence>
<sequence>MLTSAFVAFQLSDQLTRYYKNKNIVVTEWHEQRDAIFDAFLSASWPLVRAGDKCSSCQKLSDLFFLCEDCGPQYVECMSCSNASHDMRPLHFRRLWNGHKYIQADGVVVIETQHNSTCTSRILRLMDIYDCKGRHHKVKMRFCNCEKRAATLLKHRLWPAHPVSPNAAYHIDFLMWYAYTCVFHCELQTDSLYRLFHNESFEEFRVLQARLASLMQQSERLCPICPK</sequence>
<accession>R7UJZ9</accession>
<feature type="non-terminal residue" evidence="2">
    <location>
        <position position="227"/>
    </location>
</feature>
<dbReference type="OMA" id="HRIDHEC"/>
<organism evidence="2">
    <name type="scientific">Capitella teleta</name>
    <name type="common">Polychaete worm</name>
    <dbReference type="NCBI Taxonomy" id="283909"/>
    <lineage>
        <taxon>Eukaryota</taxon>
        <taxon>Metazoa</taxon>
        <taxon>Spiralia</taxon>
        <taxon>Lophotrochozoa</taxon>
        <taxon>Annelida</taxon>
        <taxon>Polychaeta</taxon>
        <taxon>Sedentaria</taxon>
        <taxon>Scolecida</taxon>
        <taxon>Capitellidae</taxon>
        <taxon>Capitella</taxon>
    </lineage>
</organism>
<name>R7UJZ9_CAPTE</name>
<dbReference type="EMBL" id="AMQN01022593">
    <property type="status" value="NOT_ANNOTATED_CDS"/>
    <property type="molecule type" value="Genomic_DNA"/>
</dbReference>
<evidence type="ECO:0000259" key="1">
    <source>
        <dbReference type="Pfam" id="PF18802"/>
    </source>
</evidence>
<dbReference type="AlphaFoldDB" id="R7UJZ9"/>
<dbReference type="STRING" id="283909.R7UJZ9"/>
<dbReference type="Proteomes" id="UP000014760">
    <property type="component" value="Unassembled WGS sequence"/>
</dbReference>
<dbReference type="OrthoDB" id="10063408at2759"/>
<proteinExistence type="predicted"/>
<reference evidence="4" key="1">
    <citation type="submission" date="2012-12" db="EMBL/GenBank/DDBJ databases">
        <authorList>
            <person name="Hellsten U."/>
            <person name="Grimwood J."/>
            <person name="Chapman J.A."/>
            <person name="Shapiro H."/>
            <person name="Aerts A."/>
            <person name="Otillar R.P."/>
            <person name="Terry A.Y."/>
            <person name="Boore J.L."/>
            <person name="Simakov O."/>
            <person name="Marletaz F."/>
            <person name="Cho S.-J."/>
            <person name="Edsinger-Gonzales E."/>
            <person name="Havlak P."/>
            <person name="Kuo D.-H."/>
            <person name="Larsson T."/>
            <person name="Lv J."/>
            <person name="Arendt D."/>
            <person name="Savage R."/>
            <person name="Osoegawa K."/>
            <person name="de Jong P."/>
            <person name="Lindberg D.R."/>
            <person name="Seaver E.C."/>
            <person name="Weisblat D.A."/>
            <person name="Putnam N.H."/>
            <person name="Grigoriev I.V."/>
            <person name="Rokhsar D.S."/>
        </authorList>
    </citation>
    <scope>NUCLEOTIDE SEQUENCE</scope>
    <source>
        <strain evidence="4">I ESC-2004</strain>
    </source>
</reference>
<evidence type="ECO:0000313" key="3">
    <source>
        <dbReference type="EnsemblMetazoa" id="CapteP208540"/>
    </source>
</evidence>
<protein>
    <recommendedName>
        <fullName evidence="1">CxC1-like cysteine cluster associated with KDZ transposases domain-containing protein</fullName>
    </recommendedName>
</protein>
<dbReference type="Pfam" id="PF18802">
    <property type="entry name" value="CxC1"/>
    <property type="match status" value="1"/>
</dbReference>
<feature type="domain" description="CxC1-like cysteine cluster associated with KDZ transposases" evidence="1">
    <location>
        <begin position="115"/>
        <end position="189"/>
    </location>
</feature>
<evidence type="ECO:0000313" key="4">
    <source>
        <dbReference type="Proteomes" id="UP000014760"/>
    </source>
</evidence>
<keyword evidence="4" id="KW-1185">Reference proteome</keyword>
<dbReference type="HOGENOM" id="CLU_1222282_0_0_1"/>
<gene>
    <name evidence="2" type="ORF">CAPTEDRAFT_208540</name>
</gene>